<dbReference type="Gene3D" id="1.20.1600.10">
    <property type="entry name" value="Outer membrane efflux proteins (OEP)"/>
    <property type="match status" value="1"/>
</dbReference>
<proteinExistence type="inferred from homology"/>
<dbReference type="eggNOG" id="COG1538">
    <property type="taxonomic scope" value="Bacteria"/>
</dbReference>
<dbReference type="GO" id="GO:0015562">
    <property type="term" value="F:efflux transmembrane transporter activity"/>
    <property type="evidence" value="ECO:0007669"/>
    <property type="project" value="InterPro"/>
</dbReference>
<keyword evidence="2" id="KW-0812">Transmembrane</keyword>
<reference evidence="3 4" key="1">
    <citation type="submission" date="2008-06" db="EMBL/GenBank/DDBJ databases">
        <title>Complete sequence of Chloroherpeton thalassium ATCC 35110.</title>
        <authorList>
            <consortium name="US DOE Joint Genome Institute"/>
            <person name="Lucas S."/>
            <person name="Copeland A."/>
            <person name="Lapidus A."/>
            <person name="Glavina del Rio T."/>
            <person name="Dalin E."/>
            <person name="Tice H."/>
            <person name="Bruce D."/>
            <person name="Goodwin L."/>
            <person name="Pitluck S."/>
            <person name="Schmutz J."/>
            <person name="Larimer F."/>
            <person name="Land M."/>
            <person name="Hauser L."/>
            <person name="Kyrpides N."/>
            <person name="Mikhailova N."/>
            <person name="Liu Z."/>
            <person name="Li T."/>
            <person name="Zhao F."/>
            <person name="Overmann J."/>
            <person name="Bryant D.A."/>
            <person name="Richardson P."/>
        </authorList>
    </citation>
    <scope>NUCLEOTIDE SEQUENCE [LARGE SCALE GENOMIC DNA]</scope>
    <source>
        <strain evidence="4">ATCC 35110 / GB-78</strain>
    </source>
</reference>
<comment type="similarity">
    <text evidence="1 2">Belongs to the outer membrane factor (OMF) (TC 1.B.17) family.</text>
</comment>
<gene>
    <name evidence="3" type="ordered locus">Ctha_1678</name>
</gene>
<keyword evidence="2" id="KW-1134">Transmembrane beta strand</keyword>
<dbReference type="PANTHER" id="PTHR30203">
    <property type="entry name" value="OUTER MEMBRANE CATION EFFLUX PROTEIN"/>
    <property type="match status" value="1"/>
</dbReference>
<dbReference type="STRING" id="517418.Ctha_1678"/>
<dbReference type="PANTHER" id="PTHR30203:SF33">
    <property type="entry name" value="BLR4455 PROTEIN"/>
    <property type="match status" value="1"/>
</dbReference>
<dbReference type="EMBL" id="CP001100">
    <property type="protein sequence ID" value="ACF14136.1"/>
    <property type="molecule type" value="Genomic_DNA"/>
</dbReference>
<dbReference type="RefSeq" id="WP_012500220.1">
    <property type="nucleotide sequence ID" value="NC_011026.1"/>
</dbReference>
<dbReference type="SUPFAM" id="SSF56954">
    <property type="entry name" value="Outer membrane efflux proteins (OEP)"/>
    <property type="match status" value="1"/>
</dbReference>
<name>B3QT37_CHLT3</name>
<dbReference type="PROSITE" id="PS51257">
    <property type="entry name" value="PROKAR_LIPOPROTEIN"/>
    <property type="match status" value="1"/>
</dbReference>
<dbReference type="KEGG" id="cts:Ctha_1678"/>
<protein>
    <submittedName>
        <fullName evidence="3">RND efflux system, outer membrane lipoprotein, NodT family</fullName>
    </submittedName>
</protein>
<dbReference type="Gene3D" id="2.20.200.10">
    <property type="entry name" value="Outer membrane efflux proteins (OEP)"/>
    <property type="match status" value="1"/>
</dbReference>
<evidence type="ECO:0000313" key="4">
    <source>
        <dbReference type="Proteomes" id="UP000001208"/>
    </source>
</evidence>
<keyword evidence="2" id="KW-0472">Membrane</keyword>
<dbReference type="Proteomes" id="UP000001208">
    <property type="component" value="Chromosome"/>
</dbReference>
<dbReference type="HOGENOM" id="CLU_012817_13_3_10"/>
<dbReference type="GO" id="GO:0005886">
    <property type="term" value="C:plasma membrane"/>
    <property type="evidence" value="ECO:0007669"/>
    <property type="project" value="UniProtKB-SubCell"/>
</dbReference>
<keyword evidence="2" id="KW-0564">Palmitate</keyword>
<dbReference type="Pfam" id="PF02321">
    <property type="entry name" value="OEP"/>
    <property type="match status" value="2"/>
</dbReference>
<evidence type="ECO:0000256" key="1">
    <source>
        <dbReference type="ARBA" id="ARBA00007613"/>
    </source>
</evidence>
<dbReference type="InterPro" id="IPR010131">
    <property type="entry name" value="MdtP/NodT-like"/>
</dbReference>
<dbReference type="InterPro" id="IPR003423">
    <property type="entry name" value="OMP_efflux"/>
</dbReference>
<evidence type="ECO:0000256" key="2">
    <source>
        <dbReference type="RuleBase" id="RU362097"/>
    </source>
</evidence>
<comment type="subcellular location">
    <subcellularLocation>
        <location evidence="2">Cell membrane</location>
        <topology evidence="2">Lipid-anchor</topology>
    </subcellularLocation>
</comment>
<keyword evidence="2 3" id="KW-0449">Lipoprotein</keyword>
<evidence type="ECO:0000313" key="3">
    <source>
        <dbReference type="EMBL" id="ACF14136.1"/>
    </source>
</evidence>
<organism evidence="3 4">
    <name type="scientific">Chloroherpeton thalassium (strain ATCC 35110 / GB-78)</name>
    <dbReference type="NCBI Taxonomy" id="517418"/>
    <lineage>
        <taxon>Bacteria</taxon>
        <taxon>Pseudomonadati</taxon>
        <taxon>Chlorobiota</taxon>
        <taxon>Chlorobiia</taxon>
        <taxon>Chlorobiales</taxon>
        <taxon>Chloroherpetonaceae</taxon>
        <taxon>Chloroherpeton</taxon>
    </lineage>
</organism>
<accession>B3QT37</accession>
<sequence>MKTIHSMYNQSYKKNRVWVLLIAILSVGLASCQSYKELEKPPQIDTEGIVRGGAQAKGDSTTIADIPWKEYFPDKYLQALIAEGLEKNLDLQIALARIKQSKASLSISRDAGDPSLSIGAEIDHARTSSGDDGKKVLGYTTNQNSLGFVASWEIDLWGKLNSSARAEYANYLNSREYKNLVQTELIANIATAYYNLLALDKKLQVTEETVVLLKKSTETMEALKEAGQQNAASVEQSRALLYSTQLSIPPLKSQIRTQENAICILLNRDLGTIERASIDNQKVATKLDYGVPAQLLSKRPDVKQAELSLLAAYAATDAAEASFYPSLNISSASFGFASGSFSNFFKIENLAANIVASLTQPIFNKSQLTGNLKIAKAQQEEALLAFRSTVISAGQEVSDILYNYEASLGKNDYRNKQISSLANAVDYTQELLIAGEAYYTEVLSAQQDLLSAQLSRIDDKLEQLNYGVNLYKALGGGTH</sequence>
<dbReference type="NCBIfam" id="TIGR01845">
    <property type="entry name" value="outer_NodT"/>
    <property type="match status" value="1"/>
</dbReference>
<keyword evidence="4" id="KW-1185">Reference proteome</keyword>
<dbReference type="AlphaFoldDB" id="B3QT37"/>